<dbReference type="GO" id="GO:0008168">
    <property type="term" value="F:methyltransferase activity"/>
    <property type="evidence" value="ECO:0007669"/>
    <property type="project" value="UniProtKB-UniRule"/>
</dbReference>
<dbReference type="InterPro" id="IPR036589">
    <property type="entry name" value="HCY_dom_sf"/>
</dbReference>
<dbReference type="Pfam" id="PF02574">
    <property type="entry name" value="S-methyl_trans"/>
    <property type="match status" value="1"/>
</dbReference>
<keyword evidence="1 4" id="KW-0489">Methyltransferase</keyword>
<dbReference type="InterPro" id="IPR003726">
    <property type="entry name" value="HCY_dom"/>
</dbReference>
<gene>
    <name evidence="6" type="ORF">PMES_01283</name>
</gene>
<dbReference type="Gene3D" id="3.20.20.330">
    <property type="entry name" value="Homocysteine-binding-like domain"/>
    <property type="match status" value="1"/>
</dbReference>
<reference evidence="6" key="1">
    <citation type="submission" date="2013-03" db="EMBL/GenBank/DDBJ databases">
        <title>Genome Sequence of the Profundibacterium mesophilum strain KAUST100406-0324T from Red Sea, a novel genus in the family Rhodobacteraceae.</title>
        <authorList>
            <person name="Essack M."/>
            <person name="Alam I."/>
            <person name="Lafi F."/>
            <person name="Alawi W."/>
            <person name="Kamanu F."/>
            <person name="Al-Suwailem A."/>
            <person name="Lee O.O."/>
            <person name="Xu Y."/>
            <person name="Bajic V."/>
            <person name="Qian P.-Y."/>
            <person name="Archer J."/>
        </authorList>
    </citation>
    <scope>NUCLEOTIDE SEQUENCE</scope>
    <source>
        <strain evidence="6">KAUST100406-0324</strain>
    </source>
</reference>
<feature type="binding site" evidence="3 4">
    <location>
        <position position="274"/>
    </location>
    <ligand>
        <name>Zn(2+)</name>
        <dbReference type="ChEBI" id="CHEBI:29105"/>
    </ligand>
</feature>
<dbReference type="EC" id="2.1.1.10" evidence="6"/>
<dbReference type="GO" id="GO:0008270">
    <property type="term" value="F:zinc ion binding"/>
    <property type="evidence" value="ECO:0007669"/>
    <property type="project" value="InterPro"/>
</dbReference>
<evidence type="ECO:0000313" key="7">
    <source>
        <dbReference type="Proteomes" id="UP000698242"/>
    </source>
</evidence>
<dbReference type="SUPFAM" id="SSF82282">
    <property type="entry name" value="Homocysteine S-methyltransferase"/>
    <property type="match status" value="1"/>
</dbReference>
<comment type="caution">
    <text evidence="6">The sequence shown here is derived from an EMBL/GenBank/DDBJ whole genome shotgun (WGS) entry which is preliminary data.</text>
</comment>
<evidence type="ECO:0000259" key="5">
    <source>
        <dbReference type="PROSITE" id="PS50970"/>
    </source>
</evidence>
<name>A0A921NQ12_9RHOB</name>
<dbReference type="PIRSF" id="PIRSF037505">
    <property type="entry name" value="Betaine_HMT"/>
    <property type="match status" value="1"/>
</dbReference>
<evidence type="ECO:0000256" key="1">
    <source>
        <dbReference type="ARBA" id="ARBA00022603"/>
    </source>
</evidence>
<dbReference type="Proteomes" id="UP000698242">
    <property type="component" value="Unassembled WGS sequence"/>
</dbReference>
<dbReference type="EMBL" id="APKE01000014">
    <property type="protein sequence ID" value="KAF0676551.1"/>
    <property type="molecule type" value="Genomic_DNA"/>
</dbReference>
<dbReference type="InterPro" id="IPR017226">
    <property type="entry name" value="BHMT-like"/>
</dbReference>
<keyword evidence="3 4" id="KW-0862">Zinc</keyword>
<evidence type="ECO:0000256" key="3">
    <source>
        <dbReference type="PIRSR" id="PIRSR037505-2"/>
    </source>
</evidence>
<dbReference type="AlphaFoldDB" id="A0A921NQ12"/>
<organism evidence="6 7">
    <name type="scientific">Profundibacterium mesophilum KAUST100406-0324</name>
    <dbReference type="NCBI Taxonomy" id="1037889"/>
    <lineage>
        <taxon>Bacteria</taxon>
        <taxon>Pseudomonadati</taxon>
        <taxon>Pseudomonadota</taxon>
        <taxon>Alphaproteobacteria</taxon>
        <taxon>Rhodobacterales</taxon>
        <taxon>Roseobacteraceae</taxon>
        <taxon>Profundibacterium</taxon>
    </lineage>
</organism>
<evidence type="ECO:0000256" key="4">
    <source>
        <dbReference type="PROSITE-ProRule" id="PRU00333"/>
    </source>
</evidence>
<proteinExistence type="predicted"/>
<feature type="binding site" evidence="3 4">
    <location>
        <position position="275"/>
    </location>
    <ligand>
        <name>Zn(2+)</name>
        <dbReference type="ChEBI" id="CHEBI:29105"/>
    </ligand>
</feature>
<feature type="binding site" evidence="3 4">
    <location>
        <position position="201"/>
    </location>
    <ligand>
        <name>Zn(2+)</name>
        <dbReference type="ChEBI" id="CHEBI:29105"/>
    </ligand>
</feature>
<dbReference type="GO" id="GO:0032259">
    <property type="term" value="P:methylation"/>
    <property type="evidence" value="ECO:0007669"/>
    <property type="project" value="UniProtKB-KW"/>
</dbReference>
<dbReference type="RefSeq" id="WP_159964675.1">
    <property type="nucleotide sequence ID" value="NZ_APKE01000014.1"/>
</dbReference>
<dbReference type="PANTHER" id="PTHR11103:SF18">
    <property type="entry name" value="SLR1189 PROTEIN"/>
    <property type="match status" value="1"/>
</dbReference>
<feature type="domain" description="Hcy-binding" evidence="5">
    <location>
        <begin position="1"/>
        <end position="289"/>
    </location>
</feature>
<dbReference type="PROSITE" id="PS50970">
    <property type="entry name" value="HCY"/>
    <property type="match status" value="1"/>
</dbReference>
<evidence type="ECO:0000313" key="6">
    <source>
        <dbReference type="EMBL" id="KAF0676551.1"/>
    </source>
</evidence>
<dbReference type="PANTHER" id="PTHR11103">
    <property type="entry name" value="SLR1189 PROTEIN"/>
    <property type="match status" value="1"/>
</dbReference>
<keyword evidence="7" id="KW-1185">Reference proteome</keyword>
<keyword evidence="3 4" id="KW-0479">Metal-binding</keyword>
<keyword evidence="2 4" id="KW-0808">Transferase</keyword>
<comment type="cofactor">
    <cofactor evidence="3">
        <name>Zn(2+)</name>
        <dbReference type="ChEBI" id="CHEBI:29105"/>
    </cofactor>
    <text evidence="3">Binds 1 zinc ion per subunit.</text>
</comment>
<accession>A0A921NQ12</accession>
<evidence type="ECO:0000256" key="2">
    <source>
        <dbReference type="ARBA" id="ARBA00022679"/>
    </source>
</evidence>
<dbReference type="GO" id="GO:0009086">
    <property type="term" value="P:methionine biosynthetic process"/>
    <property type="evidence" value="ECO:0007669"/>
    <property type="project" value="InterPro"/>
</dbReference>
<sequence length="297" mass="30842">MDITLLDGGMGQELIARHDAPATPLWSTSVMMDAPELVRAVHDDFFAAGATIATTNSYALHADRLDPAGLGAERDALIAVALRLAAEARNGNGGGRIAGSIGPLGASYRPDLGPPVERTAALYEEMARKLAPGCDIILAETLSSVEQATGALQGSAKASLPVWIGLTVKDDDGTRLRSGEPLEALLEVLEAHPCAAVMLNCSRPEAIAEGLPVLARTGRAFGAYANGFTKISEAFLGSRPTVDMLSGRTDLGPEAYADHAMSWIEQGASIVGGCCEVGPAHIAALAERLRAAGHRIV</sequence>
<dbReference type="OrthoDB" id="9803687at2"/>
<protein>
    <submittedName>
        <fullName evidence="6">Homocysteine S-methyltransferase</fullName>
        <ecNumber evidence="6">2.1.1.10</ecNumber>
    </submittedName>
</protein>